<dbReference type="EMBL" id="SMMG02000002">
    <property type="protein sequence ID" value="KAA3482585.1"/>
    <property type="molecule type" value="Genomic_DNA"/>
</dbReference>
<name>A0A5B6WNM2_9ROSI</name>
<sequence>MTRKKRKSSLNEADDEVLSEEGSDQLANQYFVELFTSQGRVDMTHSLVVVRRSISDEINTGLLEFFKSDEIITALKVMNLSKAFNDGGILTCFGNDVIQYFVELFTSQGRVDMTHSLVVVRRSISDEINTGLLEFFKSDEIITALKVMNLSKAFNDGGILTCFGNDVIQYCLSILNSSTFLFDINKTNIILIPKVDNPRSVDSNTCSIISAFVPERLIIDNVILAYAILHSFKNQISGYEGHTTVLSRILCKQ</sequence>
<evidence type="ECO:0000256" key="1">
    <source>
        <dbReference type="SAM" id="MobiDB-lite"/>
    </source>
</evidence>
<keyword evidence="2" id="KW-0695">RNA-directed DNA polymerase</keyword>
<dbReference type="GO" id="GO:0003964">
    <property type="term" value="F:RNA-directed DNA polymerase activity"/>
    <property type="evidence" value="ECO:0007669"/>
    <property type="project" value="UniProtKB-KW"/>
</dbReference>
<evidence type="ECO:0000313" key="2">
    <source>
        <dbReference type="EMBL" id="KAA3482585.1"/>
    </source>
</evidence>
<evidence type="ECO:0000313" key="3">
    <source>
        <dbReference type="Proteomes" id="UP000325315"/>
    </source>
</evidence>
<organism evidence="2 3">
    <name type="scientific">Gossypium australe</name>
    <dbReference type="NCBI Taxonomy" id="47621"/>
    <lineage>
        <taxon>Eukaryota</taxon>
        <taxon>Viridiplantae</taxon>
        <taxon>Streptophyta</taxon>
        <taxon>Embryophyta</taxon>
        <taxon>Tracheophyta</taxon>
        <taxon>Spermatophyta</taxon>
        <taxon>Magnoliopsida</taxon>
        <taxon>eudicotyledons</taxon>
        <taxon>Gunneridae</taxon>
        <taxon>Pentapetalae</taxon>
        <taxon>rosids</taxon>
        <taxon>malvids</taxon>
        <taxon>Malvales</taxon>
        <taxon>Malvaceae</taxon>
        <taxon>Malvoideae</taxon>
        <taxon>Gossypium</taxon>
    </lineage>
</organism>
<gene>
    <name evidence="2" type="ORF">EPI10_004817</name>
</gene>
<feature type="compositionally biased region" description="Acidic residues" evidence="1">
    <location>
        <begin position="12"/>
        <end position="21"/>
    </location>
</feature>
<keyword evidence="3" id="KW-1185">Reference proteome</keyword>
<reference evidence="2" key="1">
    <citation type="submission" date="2019-08" db="EMBL/GenBank/DDBJ databases">
        <authorList>
            <person name="Liu F."/>
        </authorList>
    </citation>
    <scope>NUCLEOTIDE SEQUENCE [LARGE SCALE GENOMIC DNA]</scope>
    <source>
        <strain evidence="2">PA1801</strain>
        <tissue evidence="2">Leaf</tissue>
    </source>
</reference>
<comment type="caution">
    <text evidence="2">The sequence shown here is derived from an EMBL/GenBank/DDBJ whole genome shotgun (WGS) entry which is preliminary data.</text>
</comment>
<dbReference type="Proteomes" id="UP000325315">
    <property type="component" value="Unassembled WGS sequence"/>
</dbReference>
<keyword evidence="2" id="KW-0548">Nucleotidyltransferase</keyword>
<feature type="region of interest" description="Disordered" evidence="1">
    <location>
        <begin position="1"/>
        <end position="21"/>
    </location>
</feature>
<proteinExistence type="predicted"/>
<keyword evidence="2" id="KW-0808">Transferase</keyword>
<protein>
    <submittedName>
        <fullName evidence="2">Reverse transcriptase</fullName>
    </submittedName>
</protein>
<accession>A0A5B6WNM2</accession>
<dbReference type="AlphaFoldDB" id="A0A5B6WNM2"/>